<dbReference type="EMBL" id="VSSQ01011242">
    <property type="protein sequence ID" value="MPM46355.1"/>
    <property type="molecule type" value="Genomic_DNA"/>
</dbReference>
<evidence type="ECO:0000313" key="1">
    <source>
        <dbReference type="EMBL" id="MPM46355.1"/>
    </source>
</evidence>
<dbReference type="AlphaFoldDB" id="A0A644ZZF9"/>
<accession>A0A644ZZF9</accession>
<organism evidence="1">
    <name type="scientific">bioreactor metagenome</name>
    <dbReference type="NCBI Taxonomy" id="1076179"/>
    <lineage>
        <taxon>unclassified sequences</taxon>
        <taxon>metagenomes</taxon>
        <taxon>ecological metagenomes</taxon>
    </lineage>
</organism>
<proteinExistence type="predicted"/>
<gene>
    <name evidence="1" type="ORF">SDC9_93054</name>
</gene>
<reference evidence="1" key="1">
    <citation type="submission" date="2019-08" db="EMBL/GenBank/DDBJ databases">
        <authorList>
            <person name="Kucharzyk K."/>
            <person name="Murdoch R.W."/>
            <person name="Higgins S."/>
            <person name="Loffler F."/>
        </authorList>
    </citation>
    <scope>NUCLEOTIDE SEQUENCE</scope>
</reference>
<sequence length="88" mass="10301">MLKTLILESDFTRKLATMVRFEDKDMYTIIINDNEAGVWLNIHCIGNEWISIANQFNGKHLRINNPNWKNTLEEIICQHTCLNQAEPL</sequence>
<name>A0A644ZZF9_9ZZZZ</name>
<protein>
    <submittedName>
        <fullName evidence="1">Uncharacterized protein</fullName>
    </submittedName>
</protein>
<comment type="caution">
    <text evidence="1">The sequence shown here is derived from an EMBL/GenBank/DDBJ whole genome shotgun (WGS) entry which is preliminary data.</text>
</comment>